<gene>
    <name evidence="1" type="ORF">EX30DRAFT_383879</name>
</gene>
<evidence type="ECO:0000313" key="1">
    <source>
        <dbReference type="EMBL" id="TGZ78597.1"/>
    </source>
</evidence>
<dbReference type="Proteomes" id="UP000298138">
    <property type="component" value="Unassembled WGS sequence"/>
</dbReference>
<evidence type="ECO:0000313" key="2">
    <source>
        <dbReference type="Proteomes" id="UP000298138"/>
    </source>
</evidence>
<proteinExistence type="predicted"/>
<sequence>MVLFGPILFRSSEAMTPDDYEAYCDFIEAIESAMSDVAINDIARTVRNPLIKFIKHYVDTYYGGQWECLGAMRAQIHFLAHVTDFLEWVGPLNLYSQWCCERACGIIASSVKNLVQANRTASLALLRHQQLRSLPLLAKQSNGQIPLPRTLITTLLSHNGSSENKIEQSDKSSRSLLIRLAAILDVTTPQRISRNLQSVAAPGNAENIFFLPAGLLGEPTTTITDRTRRQIRGFLAENGYTVAIEAIPNEITAYRALRAAYDGNMVYSEQIESLRVSRSRSYASYLFWKASRRDSASYSYRRFYGKYKISTENESDVCSASWYARRSSALQRPGQPFLRDEAAVGFNRVIYVPLEAPMNSNFTAN</sequence>
<keyword evidence="2" id="KW-1185">Reference proteome</keyword>
<dbReference type="AlphaFoldDB" id="A0A4S2MSD4"/>
<accession>A0A4S2MSD4</accession>
<reference evidence="1 2" key="1">
    <citation type="submission" date="2019-04" db="EMBL/GenBank/DDBJ databases">
        <title>Comparative genomics and transcriptomics to analyze fruiting body development in filamentous ascomycetes.</title>
        <authorList>
            <consortium name="DOE Joint Genome Institute"/>
            <person name="Lutkenhaus R."/>
            <person name="Traeger S."/>
            <person name="Breuer J."/>
            <person name="Kuo A."/>
            <person name="Lipzen A."/>
            <person name="Pangilinan J."/>
            <person name="Dilworth D."/>
            <person name="Sandor L."/>
            <person name="Poggeler S."/>
            <person name="Barry K."/>
            <person name="Grigoriev I.V."/>
            <person name="Nowrousian M."/>
        </authorList>
    </citation>
    <scope>NUCLEOTIDE SEQUENCE [LARGE SCALE GENOMIC DNA]</scope>
    <source>
        <strain evidence="1 2">CBS 389.68</strain>
    </source>
</reference>
<name>A0A4S2MSD4_9PEZI</name>
<organism evidence="1 2">
    <name type="scientific">Ascodesmis nigricans</name>
    <dbReference type="NCBI Taxonomy" id="341454"/>
    <lineage>
        <taxon>Eukaryota</taxon>
        <taxon>Fungi</taxon>
        <taxon>Dikarya</taxon>
        <taxon>Ascomycota</taxon>
        <taxon>Pezizomycotina</taxon>
        <taxon>Pezizomycetes</taxon>
        <taxon>Pezizales</taxon>
        <taxon>Ascodesmidaceae</taxon>
        <taxon>Ascodesmis</taxon>
    </lineage>
</organism>
<protein>
    <submittedName>
        <fullName evidence="1">Uncharacterized protein</fullName>
    </submittedName>
</protein>
<dbReference type="InParanoid" id="A0A4S2MSD4"/>
<dbReference type="OrthoDB" id="5409723at2759"/>
<dbReference type="EMBL" id="ML220140">
    <property type="protein sequence ID" value="TGZ78597.1"/>
    <property type="molecule type" value="Genomic_DNA"/>
</dbReference>